<organism evidence="3 4">
    <name type="scientific">Catellatospora bangladeshensis</name>
    <dbReference type="NCBI Taxonomy" id="310355"/>
    <lineage>
        <taxon>Bacteria</taxon>
        <taxon>Bacillati</taxon>
        <taxon>Actinomycetota</taxon>
        <taxon>Actinomycetes</taxon>
        <taxon>Micromonosporales</taxon>
        <taxon>Micromonosporaceae</taxon>
        <taxon>Catellatospora</taxon>
    </lineage>
</organism>
<keyword evidence="2" id="KW-1133">Transmembrane helix</keyword>
<comment type="caution">
    <text evidence="3">The sequence shown here is derived from an EMBL/GenBank/DDBJ whole genome shotgun (WGS) entry which is preliminary data.</text>
</comment>
<gene>
    <name evidence="3" type="ORF">Cba03nite_09020</name>
</gene>
<evidence type="ECO:0000313" key="4">
    <source>
        <dbReference type="Proteomes" id="UP000601223"/>
    </source>
</evidence>
<dbReference type="EMBL" id="BONF01000005">
    <property type="protein sequence ID" value="GIF79553.1"/>
    <property type="molecule type" value="Genomic_DNA"/>
</dbReference>
<feature type="region of interest" description="Disordered" evidence="1">
    <location>
        <begin position="1"/>
        <end position="25"/>
    </location>
</feature>
<accession>A0A8J3JF90</accession>
<keyword evidence="2" id="KW-0472">Membrane</keyword>
<feature type="compositionally biased region" description="Pro residues" evidence="1">
    <location>
        <begin position="12"/>
        <end position="22"/>
    </location>
</feature>
<feature type="transmembrane region" description="Helical" evidence="2">
    <location>
        <begin position="28"/>
        <end position="46"/>
    </location>
</feature>
<keyword evidence="2" id="KW-0812">Transmembrane</keyword>
<proteinExistence type="predicted"/>
<evidence type="ECO:0000313" key="3">
    <source>
        <dbReference type="EMBL" id="GIF79553.1"/>
    </source>
</evidence>
<reference evidence="3 4" key="1">
    <citation type="submission" date="2021-01" db="EMBL/GenBank/DDBJ databases">
        <title>Whole genome shotgun sequence of Catellatospora bangladeshensis NBRC 107357.</title>
        <authorList>
            <person name="Komaki H."/>
            <person name="Tamura T."/>
        </authorList>
    </citation>
    <scope>NUCLEOTIDE SEQUENCE [LARGE SCALE GENOMIC DNA]</scope>
    <source>
        <strain evidence="3 4">NBRC 107357</strain>
    </source>
</reference>
<evidence type="ECO:0000256" key="2">
    <source>
        <dbReference type="SAM" id="Phobius"/>
    </source>
</evidence>
<evidence type="ECO:0000256" key="1">
    <source>
        <dbReference type="SAM" id="MobiDB-lite"/>
    </source>
</evidence>
<sequence length="176" mass="18736">MKRVTIDAPAPETAPQPEPQSPPGRRRLWTALVTAWALLLVVLAIWSARNDPPSLRDQTTLTDAKATVEQAMGTVTARIPAGWTVQDRGYAERDCRLSAARDGVNATRTLTLSGPVGAEPGTVQDIAAGLPDAQTRPADGPKEAFYWDAGNYVAVRGEVSGEGTVTVEFITGCRVP</sequence>
<dbReference type="AlphaFoldDB" id="A0A8J3JF90"/>
<keyword evidence="4" id="KW-1185">Reference proteome</keyword>
<dbReference type="Proteomes" id="UP000601223">
    <property type="component" value="Unassembled WGS sequence"/>
</dbReference>
<name>A0A8J3JF90_9ACTN</name>
<protein>
    <submittedName>
        <fullName evidence="3">Uncharacterized protein</fullName>
    </submittedName>
</protein>